<gene>
    <name evidence="12" type="ORF">EJ05DRAFT_224319</name>
</gene>
<feature type="region of interest" description="Disordered" evidence="9">
    <location>
        <begin position="205"/>
        <end position="264"/>
    </location>
</feature>
<evidence type="ECO:0000256" key="1">
    <source>
        <dbReference type="ARBA" id="ARBA00004589"/>
    </source>
</evidence>
<dbReference type="AlphaFoldDB" id="A0A6A6VTN4"/>
<keyword evidence="10" id="KW-0812">Transmembrane</keyword>
<feature type="compositionally biased region" description="Basic and acidic residues" evidence="9">
    <location>
        <begin position="245"/>
        <end position="256"/>
    </location>
</feature>
<dbReference type="InterPro" id="IPR008427">
    <property type="entry name" value="Extracellular_membr_CFEM_dom"/>
</dbReference>
<dbReference type="RefSeq" id="XP_033595700.1">
    <property type="nucleotide sequence ID" value="XM_033739924.1"/>
</dbReference>
<keyword evidence="6" id="KW-0732">Signal</keyword>
<evidence type="ECO:0000313" key="12">
    <source>
        <dbReference type="EMBL" id="KAF2753249.1"/>
    </source>
</evidence>
<evidence type="ECO:0000256" key="7">
    <source>
        <dbReference type="ARBA" id="ARBA00023157"/>
    </source>
</evidence>
<comment type="similarity">
    <text evidence="3">Belongs to the RBT5 family.</text>
</comment>
<keyword evidence="13" id="KW-1185">Reference proteome</keyword>
<feature type="compositionally biased region" description="Polar residues" evidence="9">
    <location>
        <begin position="207"/>
        <end position="244"/>
    </location>
</feature>
<accession>A0A6A6VTN4</accession>
<dbReference type="OrthoDB" id="3794517at2759"/>
<name>A0A6A6VTN4_9PEZI</name>
<keyword evidence="5" id="KW-0325">Glycoprotein</keyword>
<dbReference type="GO" id="GO:0005576">
    <property type="term" value="C:extracellular region"/>
    <property type="evidence" value="ECO:0007669"/>
    <property type="project" value="UniProtKB-SubCell"/>
</dbReference>
<keyword evidence="8" id="KW-0449">Lipoprotein</keyword>
<evidence type="ECO:0000256" key="8">
    <source>
        <dbReference type="ARBA" id="ARBA00023288"/>
    </source>
</evidence>
<feature type="domain" description="CFEM" evidence="11">
    <location>
        <begin position="51"/>
        <end position="126"/>
    </location>
</feature>
<dbReference type="Pfam" id="PF05730">
    <property type="entry name" value="CFEM"/>
    <property type="match status" value="1"/>
</dbReference>
<sequence>MANTTSGYRGSRALISAVIASLNLGYVVGYRVETVVTLVQTTVWINTLSAYSALPTCAQTPINNVVRNMENGCGDGNRLTSFSCFCSESSSAFNTIISRAVQSECANDAAVANDVGNAMNVFAEYCRQSPIIRLGAATITTEITEIHQTAAPASSTSLPTSTSFPSSGISAQTRIAIAIPVVIGAALLLLAIVAGFLYLRRSHEGRNQSQSWNDRTTQSQTWHGRTNHPQPGDNQTTECQTWHGRTTDHHPFDDRATQSSPWNDSYAHLIPPKEVAGMQRYELAGETVKRQELPENLAKGTLHGEDNFVPEKADSSEWEFTLPIQEPPYPPAVTQRTFVEVHHWDIPSESGLDTIISPLDERYGRGGTGTTWLTVPSPLPPEYS</sequence>
<feature type="transmembrane region" description="Helical" evidence="10">
    <location>
        <begin position="175"/>
        <end position="199"/>
    </location>
</feature>
<dbReference type="GO" id="GO:0098552">
    <property type="term" value="C:side of membrane"/>
    <property type="evidence" value="ECO:0007669"/>
    <property type="project" value="UniProtKB-KW"/>
</dbReference>
<protein>
    <recommendedName>
        <fullName evidence="11">CFEM domain-containing protein</fullName>
    </recommendedName>
</protein>
<evidence type="ECO:0000313" key="13">
    <source>
        <dbReference type="Proteomes" id="UP000799437"/>
    </source>
</evidence>
<evidence type="ECO:0000256" key="10">
    <source>
        <dbReference type="SAM" id="Phobius"/>
    </source>
</evidence>
<evidence type="ECO:0000256" key="3">
    <source>
        <dbReference type="ARBA" id="ARBA00010031"/>
    </source>
</evidence>
<dbReference type="Proteomes" id="UP000799437">
    <property type="component" value="Unassembled WGS sequence"/>
</dbReference>
<keyword evidence="10" id="KW-0472">Membrane</keyword>
<keyword evidence="10" id="KW-1133">Transmembrane helix</keyword>
<organism evidence="12 13">
    <name type="scientific">Pseudovirgaria hyperparasitica</name>
    <dbReference type="NCBI Taxonomy" id="470096"/>
    <lineage>
        <taxon>Eukaryota</taxon>
        <taxon>Fungi</taxon>
        <taxon>Dikarya</taxon>
        <taxon>Ascomycota</taxon>
        <taxon>Pezizomycotina</taxon>
        <taxon>Dothideomycetes</taxon>
        <taxon>Dothideomycetes incertae sedis</taxon>
        <taxon>Acrospermales</taxon>
        <taxon>Acrospermaceae</taxon>
        <taxon>Pseudovirgaria</taxon>
    </lineage>
</organism>
<evidence type="ECO:0000256" key="4">
    <source>
        <dbReference type="ARBA" id="ARBA00022525"/>
    </source>
</evidence>
<proteinExistence type="inferred from homology"/>
<keyword evidence="4" id="KW-0964">Secreted</keyword>
<evidence type="ECO:0000256" key="6">
    <source>
        <dbReference type="ARBA" id="ARBA00022729"/>
    </source>
</evidence>
<evidence type="ECO:0000256" key="2">
    <source>
        <dbReference type="ARBA" id="ARBA00004613"/>
    </source>
</evidence>
<keyword evidence="7" id="KW-1015">Disulfide bond</keyword>
<evidence type="ECO:0000256" key="9">
    <source>
        <dbReference type="SAM" id="MobiDB-lite"/>
    </source>
</evidence>
<comment type="subcellular location">
    <subcellularLocation>
        <location evidence="1">Membrane</location>
        <topology evidence="1">Lipid-anchor</topology>
        <topology evidence="1">GPI-anchor</topology>
    </subcellularLocation>
    <subcellularLocation>
        <location evidence="2">Secreted</location>
    </subcellularLocation>
</comment>
<evidence type="ECO:0000259" key="11">
    <source>
        <dbReference type="Pfam" id="PF05730"/>
    </source>
</evidence>
<dbReference type="EMBL" id="ML996585">
    <property type="protein sequence ID" value="KAF2753249.1"/>
    <property type="molecule type" value="Genomic_DNA"/>
</dbReference>
<reference evidence="12" key="1">
    <citation type="journal article" date="2020" name="Stud. Mycol.">
        <title>101 Dothideomycetes genomes: a test case for predicting lifestyles and emergence of pathogens.</title>
        <authorList>
            <person name="Haridas S."/>
            <person name="Albert R."/>
            <person name="Binder M."/>
            <person name="Bloem J."/>
            <person name="Labutti K."/>
            <person name="Salamov A."/>
            <person name="Andreopoulos B."/>
            <person name="Baker S."/>
            <person name="Barry K."/>
            <person name="Bills G."/>
            <person name="Bluhm B."/>
            <person name="Cannon C."/>
            <person name="Castanera R."/>
            <person name="Culley D."/>
            <person name="Daum C."/>
            <person name="Ezra D."/>
            <person name="Gonzalez J."/>
            <person name="Henrissat B."/>
            <person name="Kuo A."/>
            <person name="Liang C."/>
            <person name="Lipzen A."/>
            <person name="Lutzoni F."/>
            <person name="Magnuson J."/>
            <person name="Mondo S."/>
            <person name="Nolan M."/>
            <person name="Ohm R."/>
            <person name="Pangilinan J."/>
            <person name="Park H.-J."/>
            <person name="Ramirez L."/>
            <person name="Alfaro M."/>
            <person name="Sun H."/>
            <person name="Tritt A."/>
            <person name="Yoshinaga Y."/>
            <person name="Zwiers L.-H."/>
            <person name="Turgeon B."/>
            <person name="Goodwin S."/>
            <person name="Spatafora J."/>
            <person name="Crous P."/>
            <person name="Grigoriev I."/>
        </authorList>
    </citation>
    <scope>NUCLEOTIDE SEQUENCE</scope>
    <source>
        <strain evidence="12">CBS 121739</strain>
    </source>
</reference>
<evidence type="ECO:0000256" key="5">
    <source>
        <dbReference type="ARBA" id="ARBA00022622"/>
    </source>
</evidence>
<dbReference type="GeneID" id="54480978"/>
<keyword evidence="5" id="KW-0336">GPI-anchor</keyword>